<dbReference type="GO" id="GO:0016301">
    <property type="term" value="F:kinase activity"/>
    <property type="evidence" value="ECO:0007669"/>
    <property type="project" value="UniProtKB-KW"/>
</dbReference>
<organism evidence="12 13">
    <name type="scientific">Aeromicrobium choanae</name>
    <dbReference type="NCBI Taxonomy" id="1736691"/>
    <lineage>
        <taxon>Bacteria</taxon>
        <taxon>Bacillati</taxon>
        <taxon>Actinomycetota</taxon>
        <taxon>Actinomycetes</taxon>
        <taxon>Propionibacteriales</taxon>
        <taxon>Nocardioidaceae</taxon>
        <taxon>Aeromicrobium</taxon>
    </lineage>
</organism>
<evidence type="ECO:0000313" key="12">
    <source>
        <dbReference type="EMBL" id="SKB07843.1"/>
    </source>
</evidence>
<feature type="domain" description="PTS EIIA type-2" evidence="11">
    <location>
        <begin position="5"/>
        <end position="148"/>
    </location>
</feature>
<dbReference type="InterPro" id="IPR016152">
    <property type="entry name" value="PTrfase/Anion_transptr"/>
</dbReference>
<dbReference type="GO" id="GO:0009401">
    <property type="term" value="P:phosphoenolpyruvate-dependent sugar phosphotransferase system"/>
    <property type="evidence" value="ECO:0007669"/>
    <property type="project" value="UniProtKB-KW"/>
</dbReference>
<dbReference type="InterPro" id="IPR051351">
    <property type="entry name" value="Ascorbate-PTS_EIIA_comp"/>
</dbReference>
<dbReference type="STRING" id="1736691.SAMN06295964_1867"/>
<dbReference type="PROSITE" id="PS51094">
    <property type="entry name" value="PTS_EIIA_TYPE_2"/>
    <property type="match status" value="1"/>
</dbReference>
<evidence type="ECO:0000256" key="8">
    <source>
        <dbReference type="ARBA" id="ARBA00037387"/>
    </source>
</evidence>
<comment type="subcellular location">
    <subcellularLocation>
        <location evidence="1">Cytoplasm</location>
    </subcellularLocation>
</comment>
<accession>A0A1T4Z1V4</accession>
<evidence type="ECO:0000256" key="10">
    <source>
        <dbReference type="ARBA" id="ARBA00042072"/>
    </source>
</evidence>
<evidence type="ECO:0000256" key="4">
    <source>
        <dbReference type="ARBA" id="ARBA00022553"/>
    </source>
</evidence>
<evidence type="ECO:0000256" key="2">
    <source>
        <dbReference type="ARBA" id="ARBA00022448"/>
    </source>
</evidence>
<evidence type="ECO:0000259" key="11">
    <source>
        <dbReference type="PROSITE" id="PS51094"/>
    </source>
</evidence>
<proteinExistence type="predicted"/>
<protein>
    <recommendedName>
        <fullName evidence="9">Ascorbate-specific PTS system EIIA component</fullName>
    </recommendedName>
    <alternativeName>
        <fullName evidence="10">Ascorbate-specific phosphotransferase enzyme IIA component</fullName>
    </alternativeName>
</protein>
<keyword evidence="2" id="KW-0813">Transport</keyword>
<comment type="function">
    <text evidence="8">The phosphoenolpyruvate-dependent sugar phosphotransferase system (sugar PTS), a major carbohydrate active transport system, catalyzes the phosphorylation of incoming sugar substrates concomitantly with their translocation across the cell membrane. The enzyme II UlaABC PTS system is involved in ascorbate transport.</text>
</comment>
<dbReference type="GO" id="GO:0005737">
    <property type="term" value="C:cytoplasm"/>
    <property type="evidence" value="ECO:0007669"/>
    <property type="project" value="UniProtKB-SubCell"/>
</dbReference>
<reference evidence="13" key="1">
    <citation type="submission" date="2017-02" db="EMBL/GenBank/DDBJ databases">
        <authorList>
            <person name="Varghese N."/>
            <person name="Submissions S."/>
        </authorList>
    </citation>
    <scope>NUCLEOTIDE SEQUENCE [LARGE SCALE GENOMIC DNA]</scope>
    <source>
        <strain evidence="13">9H-4</strain>
    </source>
</reference>
<dbReference type="Pfam" id="PF00359">
    <property type="entry name" value="PTS_EIIA_2"/>
    <property type="match status" value="1"/>
</dbReference>
<dbReference type="InterPro" id="IPR002178">
    <property type="entry name" value="PTS_EIIA_type-2_dom"/>
</dbReference>
<evidence type="ECO:0000256" key="3">
    <source>
        <dbReference type="ARBA" id="ARBA00022490"/>
    </source>
</evidence>
<dbReference type="Gene3D" id="3.40.930.10">
    <property type="entry name" value="Mannitol-specific EII, Chain A"/>
    <property type="match status" value="1"/>
</dbReference>
<name>A0A1T4Z1V4_9ACTN</name>
<dbReference type="RefSeq" id="WP_197684290.1">
    <property type="nucleotide sequence ID" value="NZ_LT796768.1"/>
</dbReference>
<evidence type="ECO:0000256" key="7">
    <source>
        <dbReference type="ARBA" id="ARBA00022777"/>
    </source>
</evidence>
<dbReference type="SUPFAM" id="SSF55804">
    <property type="entry name" value="Phoshotransferase/anion transport protein"/>
    <property type="match status" value="1"/>
</dbReference>
<dbReference type="AlphaFoldDB" id="A0A1T4Z1V4"/>
<dbReference type="PANTHER" id="PTHR36203">
    <property type="entry name" value="ASCORBATE-SPECIFIC PTS SYSTEM EIIA COMPONENT"/>
    <property type="match status" value="1"/>
</dbReference>
<dbReference type="EMBL" id="LT796768">
    <property type="protein sequence ID" value="SKB07843.1"/>
    <property type="molecule type" value="Genomic_DNA"/>
</dbReference>
<evidence type="ECO:0000256" key="6">
    <source>
        <dbReference type="ARBA" id="ARBA00022683"/>
    </source>
</evidence>
<dbReference type="Proteomes" id="UP000191040">
    <property type="component" value="Chromosome I"/>
</dbReference>
<keyword evidence="13" id="KW-1185">Reference proteome</keyword>
<sequence>MALNDELTKDAIAVRAHASDWRDAVRQAGALLTAVGVATDEYTDEMIQTVEKLGPYIVLAPGIALAHSRPSPAVQRAGLGWLQLAEPVEFGHAKNDPVWLVVALAALDHDGHLGLMSALAAVLGDTDLLDRLREADSAERVLELLTPTTANEGPTS</sequence>
<dbReference type="PANTHER" id="PTHR36203:SF1">
    <property type="entry name" value="ASCORBATE-SPECIFIC PTS SYSTEM EIIA COMPONENT"/>
    <property type="match status" value="1"/>
</dbReference>
<evidence type="ECO:0000313" key="13">
    <source>
        <dbReference type="Proteomes" id="UP000191040"/>
    </source>
</evidence>
<keyword evidence="3" id="KW-0963">Cytoplasm</keyword>
<evidence type="ECO:0000256" key="1">
    <source>
        <dbReference type="ARBA" id="ARBA00004496"/>
    </source>
</evidence>
<keyword evidence="6" id="KW-0598">Phosphotransferase system</keyword>
<keyword evidence="4" id="KW-0597">Phosphoprotein</keyword>
<evidence type="ECO:0000256" key="9">
    <source>
        <dbReference type="ARBA" id="ARBA00041175"/>
    </source>
</evidence>
<keyword evidence="5" id="KW-0808">Transferase</keyword>
<evidence type="ECO:0000256" key="5">
    <source>
        <dbReference type="ARBA" id="ARBA00022679"/>
    </source>
</evidence>
<gene>
    <name evidence="12" type="ORF">SAMN06295964_1867</name>
</gene>
<keyword evidence="7" id="KW-0418">Kinase</keyword>